<reference evidence="1" key="1">
    <citation type="journal article" date="2014" name="Genome Announc.">
        <title>Draft Genome Sequence of Lactobacillus oryzae Strain SG293T.</title>
        <authorList>
            <person name="Tanizawa Y."/>
            <person name="Fujisawa T."/>
            <person name="Mochizuki T."/>
            <person name="Kaminuma E."/>
            <person name="Nakamura Y."/>
            <person name="Tohno M."/>
        </authorList>
    </citation>
    <scope>NUCLEOTIDE SEQUENCE [LARGE SCALE GENOMIC DNA]</scope>
    <source>
        <strain evidence="1">SG293</strain>
    </source>
</reference>
<dbReference type="Proteomes" id="UP000028700">
    <property type="component" value="Unassembled WGS sequence"/>
</dbReference>
<evidence type="ECO:0000313" key="1">
    <source>
        <dbReference type="EMBL" id="GAK48530.1"/>
    </source>
</evidence>
<dbReference type="AlphaFoldDB" id="A0A081BKG2"/>
<evidence type="ECO:0000313" key="2">
    <source>
        <dbReference type="Proteomes" id="UP000028700"/>
    </source>
</evidence>
<dbReference type="OrthoDB" id="9773505at2"/>
<comment type="caution">
    <text evidence="1">The sequence shown here is derived from an EMBL/GenBank/DDBJ whole genome shotgun (WGS) entry which is preliminary data.</text>
</comment>
<protein>
    <submittedName>
        <fullName evidence="1">Uncharacterized protein</fullName>
    </submittedName>
</protein>
<dbReference type="RefSeq" id="WP_054645793.1">
    <property type="nucleotide sequence ID" value="NZ_BBJM01000036.1"/>
</dbReference>
<dbReference type="EMBL" id="BBJM01000036">
    <property type="protein sequence ID" value="GAK48530.1"/>
    <property type="molecule type" value="Genomic_DNA"/>
</dbReference>
<accession>A0A081BKG2</accession>
<proteinExistence type="predicted"/>
<keyword evidence="2" id="KW-1185">Reference proteome</keyword>
<name>A0A081BKG2_9LACO</name>
<sequence length="109" mass="12699">MGRWRFFATDQQAEARNWQAEFEAAAHLRYGTDYQYVGLDVKRRAAWRLPQGATKHGSFMSLPDGTIDIQNRRQVLQFVKWQIARNNLNKFSNADHAKRSQSVFANLNI</sequence>
<gene>
    <name evidence="1" type="ORF">LOSG293_360020</name>
</gene>
<organism evidence="1 2">
    <name type="scientific">Secundilactobacillus oryzae JCM 18671</name>
    <dbReference type="NCBI Taxonomy" id="1291743"/>
    <lineage>
        <taxon>Bacteria</taxon>
        <taxon>Bacillati</taxon>
        <taxon>Bacillota</taxon>
        <taxon>Bacilli</taxon>
        <taxon>Lactobacillales</taxon>
        <taxon>Lactobacillaceae</taxon>
        <taxon>Secundilactobacillus</taxon>
    </lineage>
</organism>
<dbReference type="STRING" id="1291743.LOSG293_360020"/>